<evidence type="ECO:0000313" key="4">
    <source>
        <dbReference type="WBParaSite" id="HPBE_0001755401-mRNA-1"/>
    </source>
</evidence>
<dbReference type="WBParaSite" id="HPBE_0001755401-mRNA-1">
    <property type="protein sequence ID" value="HPBE_0001755401-mRNA-1"/>
    <property type="gene ID" value="HPBE_0001755401"/>
</dbReference>
<organism evidence="3 4">
    <name type="scientific">Heligmosomoides polygyrus</name>
    <name type="common">Parasitic roundworm</name>
    <dbReference type="NCBI Taxonomy" id="6339"/>
    <lineage>
        <taxon>Eukaryota</taxon>
        <taxon>Metazoa</taxon>
        <taxon>Ecdysozoa</taxon>
        <taxon>Nematoda</taxon>
        <taxon>Chromadorea</taxon>
        <taxon>Rhabditida</taxon>
        <taxon>Rhabditina</taxon>
        <taxon>Rhabditomorpha</taxon>
        <taxon>Strongyloidea</taxon>
        <taxon>Heligmosomidae</taxon>
        <taxon>Heligmosomoides</taxon>
    </lineage>
</organism>
<gene>
    <name evidence="2" type="ORF">HPBE_LOCUS17553</name>
</gene>
<evidence type="ECO:0000313" key="2">
    <source>
        <dbReference type="EMBL" id="VDP09198.1"/>
    </source>
</evidence>
<dbReference type="Proteomes" id="UP000050761">
    <property type="component" value="Unassembled WGS sequence"/>
</dbReference>
<reference evidence="4" key="2">
    <citation type="submission" date="2019-09" db="UniProtKB">
        <authorList>
            <consortium name="WormBaseParasite"/>
        </authorList>
    </citation>
    <scope>IDENTIFICATION</scope>
</reference>
<keyword evidence="1" id="KW-1133">Transmembrane helix</keyword>
<accession>A0A3P8BHP0</accession>
<proteinExistence type="predicted"/>
<reference evidence="2 3" key="1">
    <citation type="submission" date="2018-11" db="EMBL/GenBank/DDBJ databases">
        <authorList>
            <consortium name="Pathogen Informatics"/>
        </authorList>
    </citation>
    <scope>NUCLEOTIDE SEQUENCE [LARGE SCALE GENOMIC DNA]</scope>
</reference>
<protein>
    <submittedName>
        <fullName evidence="4">Secreted protein</fullName>
    </submittedName>
</protein>
<sequence>MLRINFDVTSCACAIFAGSAYVMVIPLVLVHIALALFEEGTTIVSSAGEQSVETGLTALPSKNDAAEVKNDALATATGIDRQQGTHREVHRAITVIHDATAQAVVSQDHHHLVETVPTGYIVAVKIVTSNRALHRAFRFVFP</sequence>
<accession>A0A183G728</accession>
<feature type="transmembrane region" description="Helical" evidence="1">
    <location>
        <begin position="12"/>
        <end position="37"/>
    </location>
</feature>
<evidence type="ECO:0000256" key="1">
    <source>
        <dbReference type="SAM" id="Phobius"/>
    </source>
</evidence>
<keyword evidence="1" id="KW-0472">Membrane</keyword>
<keyword evidence="3" id="KW-1185">Reference proteome</keyword>
<dbReference type="AlphaFoldDB" id="A0A183G728"/>
<name>A0A183G728_HELPZ</name>
<evidence type="ECO:0000313" key="3">
    <source>
        <dbReference type="Proteomes" id="UP000050761"/>
    </source>
</evidence>
<keyword evidence="1" id="KW-0812">Transmembrane</keyword>
<dbReference type="EMBL" id="UZAH01030087">
    <property type="protein sequence ID" value="VDP09198.1"/>
    <property type="molecule type" value="Genomic_DNA"/>
</dbReference>